<keyword evidence="5" id="KW-0067">ATP-binding</keyword>
<dbReference type="AlphaFoldDB" id="S1NHW9"/>
<dbReference type="STRING" id="1121865.OMW_01445"/>
<dbReference type="EMBL" id="ASWJ01000009">
    <property type="protein sequence ID" value="EOW80359.1"/>
    <property type="molecule type" value="Genomic_DNA"/>
</dbReference>
<sequence length="550" mass="61481">MATIKQFTHEEISKDNPLFSPFKVLIETAFYGNHVQTIDSLQQAYDLAKAAPGTIVTDMPIAHAQDLGLKEDCKILVNNDGAIVGRTAAARVIIDEPGIDRESYRRLIREAVYQATKQPFYKTEVYVGLAEDFMVKSHLMLPVGFEMNLYSYMLNFQLVNDTFTELYQQSKTYPENDLYLFADPTWQHPDFPNGLALFIPHANVAAILGLRYFGELKKATLTLAWATAHRNGFVACHGGMKQYHLPDKTFTMAAFGLSGSGKSTITLAKHHDHHSTVEVLHDDAFVINAQTGATTALEPAYFDKVQDYPLTDEAVAYFLTCQNVGVTLDSEGKKVLVLEDLRNGNGRTVKSRYVTPNRVDHLAEKIDAIFWIMKDNTLPPVIRIDDPTLAAVFGLTLATKRSTAENIVGKVKRNQLVIEPYANPFRSYPLGEDYAAFRALFASQKTACYVLNTDEFNGKKVTKEVTLASIDAIVEGKGEFKPFGPLAGVSYLALPDYPVDFSDQDYCKRLKERMEIRLDFIKAQETQKEGYHALPTDVKEKMAALVAQLS</sequence>
<evidence type="ECO:0000256" key="3">
    <source>
        <dbReference type="ARBA" id="ARBA00012363"/>
    </source>
</evidence>
<dbReference type="GO" id="GO:0005524">
    <property type="term" value="F:ATP binding"/>
    <property type="evidence" value="ECO:0007669"/>
    <property type="project" value="UniProtKB-KW"/>
</dbReference>
<dbReference type="RefSeq" id="WP_016183584.1">
    <property type="nucleotide sequence ID" value="NZ_JXKI01000011.1"/>
</dbReference>
<dbReference type="SUPFAM" id="SSF53795">
    <property type="entry name" value="PEP carboxykinase-like"/>
    <property type="match status" value="1"/>
</dbReference>
<dbReference type="InterPro" id="IPR013035">
    <property type="entry name" value="PEP_carboxykinase_C"/>
</dbReference>
<evidence type="ECO:0000313" key="9">
    <source>
        <dbReference type="Proteomes" id="UP000014113"/>
    </source>
</evidence>
<protein>
    <recommendedName>
        <fullName evidence="3">phosphoenolpyruvate carboxykinase (ATP)</fullName>
        <ecNumber evidence="3">4.1.1.49</ecNumber>
    </recommendedName>
</protein>
<organism evidence="8 9">
    <name type="scientific">Enterococcus columbae DSM 7374 = ATCC 51263</name>
    <dbReference type="NCBI Taxonomy" id="1121865"/>
    <lineage>
        <taxon>Bacteria</taxon>
        <taxon>Bacillati</taxon>
        <taxon>Bacillota</taxon>
        <taxon>Bacilli</taxon>
        <taxon>Lactobacillales</taxon>
        <taxon>Enterococcaceae</taxon>
        <taxon>Enterococcus</taxon>
    </lineage>
</organism>
<evidence type="ECO:0000256" key="2">
    <source>
        <dbReference type="ARBA" id="ARBA00006052"/>
    </source>
</evidence>
<keyword evidence="4" id="KW-0547">Nucleotide-binding</keyword>
<accession>S1NHW9</accession>
<dbReference type="GO" id="GO:0004612">
    <property type="term" value="F:phosphoenolpyruvate carboxykinase (ATP) activity"/>
    <property type="evidence" value="ECO:0007669"/>
    <property type="project" value="UniProtKB-EC"/>
</dbReference>
<dbReference type="EC" id="4.1.1.49" evidence="3"/>
<name>S1NHW9_9ENTE</name>
<gene>
    <name evidence="8" type="ORF">I568_02059</name>
</gene>
<keyword evidence="9" id="KW-1185">Reference proteome</keyword>
<comment type="similarity">
    <text evidence="2">Belongs to the phosphoenolpyruvate carboxykinase (ATP) family.</text>
</comment>
<dbReference type="OrthoDB" id="9806325at2"/>
<evidence type="ECO:0000256" key="5">
    <source>
        <dbReference type="ARBA" id="ARBA00022840"/>
    </source>
</evidence>
<dbReference type="InterPro" id="IPR008210">
    <property type="entry name" value="PEP_carboxykinase_N"/>
</dbReference>
<comment type="catalytic activity">
    <reaction evidence="7">
        <text>oxaloacetate + ATP = phosphoenolpyruvate + ADP + CO2</text>
        <dbReference type="Rhea" id="RHEA:18617"/>
        <dbReference type="ChEBI" id="CHEBI:16452"/>
        <dbReference type="ChEBI" id="CHEBI:16526"/>
        <dbReference type="ChEBI" id="CHEBI:30616"/>
        <dbReference type="ChEBI" id="CHEBI:58702"/>
        <dbReference type="ChEBI" id="CHEBI:456216"/>
        <dbReference type="EC" id="4.1.1.49"/>
    </reaction>
</comment>
<proteinExistence type="inferred from homology"/>
<reference evidence="8 9" key="1">
    <citation type="submission" date="2013-03" db="EMBL/GenBank/DDBJ databases">
        <title>The Genome Sequence of Enterococcus columbae ATCC_51263 (PacBio/Illumina hybrid assembly).</title>
        <authorList>
            <consortium name="The Broad Institute Genomics Platform"/>
            <consortium name="The Broad Institute Genome Sequencing Center for Infectious Disease"/>
            <person name="Earl A."/>
            <person name="Russ C."/>
            <person name="Gilmore M."/>
            <person name="Surin D."/>
            <person name="Walker B."/>
            <person name="Young S."/>
            <person name="Zeng Q."/>
            <person name="Gargeya S."/>
            <person name="Fitzgerald M."/>
            <person name="Haas B."/>
            <person name="Abouelleil A."/>
            <person name="Allen A.W."/>
            <person name="Alvarado L."/>
            <person name="Arachchi H.M."/>
            <person name="Berlin A.M."/>
            <person name="Chapman S.B."/>
            <person name="Gainer-Dewar J."/>
            <person name="Goldberg J."/>
            <person name="Griggs A."/>
            <person name="Gujja S."/>
            <person name="Hansen M."/>
            <person name="Howarth C."/>
            <person name="Imamovic A."/>
            <person name="Ireland A."/>
            <person name="Larimer J."/>
            <person name="McCowan C."/>
            <person name="Murphy C."/>
            <person name="Pearson M."/>
            <person name="Poon T.W."/>
            <person name="Priest M."/>
            <person name="Roberts A."/>
            <person name="Saif S."/>
            <person name="Shea T."/>
            <person name="Sisk P."/>
            <person name="Sykes S."/>
            <person name="Wortman J."/>
            <person name="Nusbaum C."/>
            <person name="Birren B."/>
        </authorList>
    </citation>
    <scope>NUCLEOTIDE SEQUENCE [LARGE SCALE GENOMIC DNA]</scope>
    <source>
        <strain evidence="8 9">ATCC 51263</strain>
    </source>
</reference>
<dbReference type="InterPro" id="IPR001272">
    <property type="entry name" value="PEP_carboxykinase_ATP"/>
</dbReference>
<comment type="caution">
    <text evidence="8">The sequence shown here is derived from an EMBL/GenBank/DDBJ whole genome shotgun (WGS) entry which is preliminary data.</text>
</comment>
<dbReference type="UniPathway" id="UPA00138"/>
<evidence type="ECO:0000256" key="7">
    <source>
        <dbReference type="ARBA" id="ARBA00047371"/>
    </source>
</evidence>
<dbReference type="PATRIC" id="fig|1121865.3.peg.1408"/>
<dbReference type="Proteomes" id="UP000014113">
    <property type="component" value="Unassembled WGS sequence"/>
</dbReference>
<evidence type="ECO:0000256" key="4">
    <source>
        <dbReference type="ARBA" id="ARBA00022741"/>
    </source>
</evidence>
<dbReference type="GO" id="GO:0006094">
    <property type="term" value="P:gluconeogenesis"/>
    <property type="evidence" value="ECO:0007669"/>
    <property type="project" value="UniProtKB-UniPathway"/>
</dbReference>
<dbReference type="Gene3D" id="3.90.228.20">
    <property type="match status" value="1"/>
</dbReference>
<dbReference type="eggNOG" id="COG1274">
    <property type="taxonomic scope" value="Bacteria"/>
</dbReference>
<evidence type="ECO:0000256" key="1">
    <source>
        <dbReference type="ARBA" id="ARBA00004742"/>
    </source>
</evidence>
<dbReference type="SUPFAM" id="SSF68923">
    <property type="entry name" value="PEP carboxykinase N-terminal domain"/>
    <property type="match status" value="1"/>
</dbReference>
<keyword evidence="6" id="KW-0456">Lyase</keyword>
<dbReference type="Pfam" id="PF01293">
    <property type="entry name" value="PEPCK_ATP"/>
    <property type="match status" value="1"/>
</dbReference>
<comment type="pathway">
    <text evidence="1">Carbohydrate biosynthesis; gluconeogenesis.</text>
</comment>
<evidence type="ECO:0000256" key="6">
    <source>
        <dbReference type="ARBA" id="ARBA00023239"/>
    </source>
</evidence>
<evidence type="ECO:0000313" key="8">
    <source>
        <dbReference type="EMBL" id="EOW80359.1"/>
    </source>
</evidence>